<evidence type="ECO:0000313" key="1">
    <source>
        <dbReference type="EMBL" id="KAK6773344.1"/>
    </source>
</evidence>
<gene>
    <name evidence="1" type="ORF">RDI58_028582</name>
</gene>
<name>A0AAN8SS81_SOLBU</name>
<dbReference type="EMBL" id="JBANQN010000012">
    <property type="protein sequence ID" value="KAK6773344.1"/>
    <property type="molecule type" value="Genomic_DNA"/>
</dbReference>
<dbReference type="Proteomes" id="UP001371456">
    <property type="component" value="Unassembled WGS sequence"/>
</dbReference>
<protein>
    <submittedName>
        <fullName evidence="1">Uncharacterized protein</fullName>
    </submittedName>
</protein>
<sequence>MIVQARSLGSSNQSQNDVASPSQLYGIVEAVMEPNFRSLLDWHKPPFVVLLETKM</sequence>
<evidence type="ECO:0000313" key="2">
    <source>
        <dbReference type="Proteomes" id="UP001371456"/>
    </source>
</evidence>
<keyword evidence="2" id="KW-1185">Reference proteome</keyword>
<comment type="caution">
    <text evidence="1">The sequence shown here is derived from an EMBL/GenBank/DDBJ whole genome shotgun (WGS) entry which is preliminary data.</text>
</comment>
<proteinExistence type="predicted"/>
<organism evidence="1 2">
    <name type="scientific">Solanum bulbocastanum</name>
    <name type="common">Wild potato</name>
    <dbReference type="NCBI Taxonomy" id="147425"/>
    <lineage>
        <taxon>Eukaryota</taxon>
        <taxon>Viridiplantae</taxon>
        <taxon>Streptophyta</taxon>
        <taxon>Embryophyta</taxon>
        <taxon>Tracheophyta</taxon>
        <taxon>Spermatophyta</taxon>
        <taxon>Magnoliopsida</taxon>
        <taxon>eudicotyledons</taxon>
        <taxon>Gunneridae</taxon>
        <taxon>Pentapetalae</taxon>
        <taxon>asterids</taxon>
        <taxon>lamiids</taxon>
        <taxon>Solanales</taxon>
        <taxon>Solanaceae</taxon>
        <taxon>Solanoideae</taxon>
        <taxon>Solaneae</taxon>
        <taxon>Solanum</taxon>
    </lineage>
</organism>
<accession>A0AAN8SS81</accession>
<reference evidence="1 2" key="1">
    <citation type="submission" date="2024-02" db="EMBL/GenBank/DDBJ databases">
        <title>de novo genome assembly of Solanum bulbocastanum strain 11H21.</title>
        <authorList>
            <person name="Hosaka A.J."/>
        </authorList>
    </citation>
    <scope>NUCLEOTIDE SEQUENCE [LARGE SCALE GENOMIC DNA]</scope>
    <source>
        <tissue evidence="1">Young leaves</tissue>
    </source>
</reference>
<dbReference type="AlphaFoldDB" id="A0AAN8SS81"/>